<organism evidence="1 2">
    <name type="scientific">Clostridium drakei</name>
    <dbReference type="NCBI Taxonomy" id="332101"/>
    <lineage>
        <taxon>Bacteria</taxon>
        <taxon>Bacillati</taxon>
        <taxon>Bacillota</taxon>
        <taxon>Clostridia</taxon>
        <taxon>Eubacteriales</taxon>
        <taxon>Clostridiaceae</taxon>
        <taxon>Clostridium</taxon>
    </lineage>
</organism>
<evidence type="ECO:0000313" key="2">
    <source>
        <dbReference type="Proteomes" id="UP000244910"/>
    </source>
</evidence>
<dbReference type="EMBL" id="CP020953">
    <property type="protein sequence ID" value="AWI03496.1"/>
    <property type="molecule type" value="Genomic_DNA"/>
</dbReference>
<dbReference type="OrthoDB" id="1906866at2"/>
<accession>A0A2U8DLC6</accession>
<keyword evidence="2" id="KW-1185">Reference proteome</keyword>
<dbReference type="KEGG" id="cdrk:B9W14_03015"/>
<protein>
    <submittedName>
        <fullName evidence="1">Uncharacterized protein</fullName>
    </submittedName>
</protein>
<dbReference type="InterPro" id="IPR046097">
    <property type="entry name" value="DUF6033"/>
</dbReference>
<sequence length="229" mass="26650">MSANLNSIYSSCINNTSYTQRLSTEKTINSKSTDSNLFATKLENEKKSDTYINDLKNCFPKTTVTVRSMTAKEVGDYREEWKGQPNDYSGFKHDIVVSSKVLEKMEKDPEYAEQMMKKIKKAAVPEGFGNATIYEYKVVVRDDGEIETWVCADCMNGKNKKVYYDNDDDKKKAEKKKLKLIYENKRIYEQWRVQALSDEKIKTNQFINQQYFFHAGVINKIRNEVINSK</sequence>
<dbReference type="AlphaFoldDB" id="A0A2U8DLC6"/>
<name>A0A2U8DLC6_9CLOT</name>
<dbReference type="Proteomes" id="UP000244910">
    <property type="component" value="Chromosome"/>
</dbReference>
<reference evidence="2" key="1">
    <citation type="submission" date="2017-04" db="EMBL/GenBank/DDBJ databases">
        <authorList>
            <person name="Song Y."/>
            <person name="Cho B.-K."/>
        </authorList>
    </citation>
    <scope>NUCLEOTIDE SEQUENCE [LARGE SCALE GENOMIC DNA]</scope>
    <source>
        <strain evidence="2">SL1</strain>
    </source>
</reference>
<evidence type="ECO:0000313" key="1">
    <source>
        <dbReference type="EMBL" id="AWI03496.1"/>
    </source>
</evidence>
<dbReference type="Pfam" id="PF19498">
    <property type="entry name" value="DUF6033"/>
    <property type="match status" value="1"/>
</dbReference>
<gene>
    <name evidence="1" type="ORF">B9W14_03015</name>
</gene>
<proteinExistence type="predicted"/>
<dbReference type="RefSeq" id="WP_032079018.1">
    <property type="nucleotide sequence ID" value="NZ_CP020953.1"/>
</dbReference>